<keyword evidence="3" id="KW-1185">Reference proteome</keyword>
<protein>
    <recommendedName>
        <fullName evidence="1">FAD-binding domain-containing protein</fullName>
    </recommendedName>
</protein>
<sequence length="435" mass="48445">MSDLREKMSEEKRKAKAIIVGGSIAGLSCAHALISAGWDVLVLEKSSAPPKGSPTGAGVGLDNQTLQIIESWLPKPQLLQEITLPLTIDQNQTKVGGGKGSRILTRDENFNFRAAHWADLHGLLYDALPPEIFFWGHKYLSFCISEDKATVNVKAKVLQTEESIEINGDLLVAADGCLSSIRKTFLPDLKLRFAAVKTGDYCYCAWRGVLEFSGNESSETISCIRKAYPDLGKCLYFDLSAKAHSVFYELIGERLNWIWYVHQPEPDLKRNSVTVKVSSDMIKNMHQEAEKVCVPELAKAVKDTKEPFMNVIYDCDPLEHIFWYNVVLIGDAAHPTTPHCVRSTNMSILDAAVLGKCIKKWGAENLASALKEYQNIRLPVTSKQVLHSRRVGRIKQGLALPDHKPFDLKTASPEDFEELQQKNMPFFASAPLSVD</sequence>
<dbReference type="PRINTS" id="PR00420">
    <property type="entry name" value="RNGMNOXGNASE"/>
</dbReference>
<evidence type="ECO:0000259" key="1">
    <source>
        <dbReference type="Pfam" id="PF01494"/>
    </source>
</evidence>
<name>A0AAV1SNN6_9ROSI</name>
<dbReference type="GO" id="GO:0071949">
    <property type="term" value="F:FAD binding"/>
    <property type="evidence" value="ECO:0007669"/>
    <property type="project" value="InterPro"/>
</dbReference>
<gene>
    <name evidence="2" type="ORF">DCAF_LOCUS24778</name>
</gene>
<dbReference type="PROSITE" id="PS51257">
    <property type="entry name" value="PROKAR_LIPOPROTEIN"/>
    <property type="match status" value="1"/>
</dbReference>
<dbReference type="Gene3D" id="3.50.50.60">
    <property type="entry name" value="FAD/NAD(P)-binding domain"/>
    <property type="match status" value="1"/>
</dbReference>
<dbReference type="Proteomes" id="UP001314170">
    <property type="component" value="Unassembled WGS sequence"/>
</dbReference>
<dbReference type="SUPFAM" id="SSF51905">
    <property type="entry name" value="FAD/NAD(P)-binding domain"/>
    <property type="match status" value="1"/>
</dbReference>
<accession>A0AAV1SNN6</accession>
<reference evidence="2 3" key="1">
    <citation type="submission" date="2024-01" db="EMBL/GenBank/DDBJ databases">
        <authorList>
            <person name="Waweru B."/>
        </authorList>
    </citation>
    <scope>NUCLEOTIDE SEQUENCE [LARGE SCALE GENOMIC DNA]</scope>
</reference>
<dbReference type="InterPro" id="IPR002938">
    <property type="entry name" value="FAD-bd"/>
</dbReference>
<comment type="caution">
    <text evidence="2">The sequence shown here is derived from an EMBL/GenBank/DDBJ whole genome shotgun (WGS) entry which is preliminary data.</text>
</comment>
<dbReference type="SUPFAM" id="SSF54373">
    <property type="entry name" value="FAD-linked reductases, C-terminal domain"/>
    <property type="match status" value="1"/>
</dbReference>
<dbReference type="InterPro" id="IPR036188">
    <property type="entry name" value="FAD/NAD-bd_sf"/>
</dbReference>
<dbReference type="EMBL" id="CAWUPB010001194">
    <property type="protein sequence ID" value="CAK7353534.1"/>
    <property type="molecule type" value="Genomic_DNA"/>
</dbReference>
<dbReference type="PANTHER" id="PTHR47469">
    <property type="entry name" value="MONOOXYGENASE-LIKE"/>
    <property type="match status" value="1"/>
</dbReference>
<evidence type="ECO:0000313" key="3">
    <source>
        <dbReference type="Proteomes" id="UP001314170"/>
    </source>
</evidence>
<feature type="domain" description="FAD-binding" evidence="1">
    <location>
        <begin position="15"/>
        <end position="184"/>
    </location>
</feature>
<evidence type="ECO:0000313" key="2">
    <source>
        <dbReference type="EMBL" id="CAK7353534.1"/>
    </source>
</evidence>
<dbReference type="Pfam" id="PF01494">
    <property type="entry name" value="FAD_binding_3"/>
    <property type="match status" value="1"/>
</dbReference>
<dbReference type="PANTHER" id="PTHR47469:SF2">
    <property type="entry name" value="OS06G0597600 PROTEIN"/>
    <property type="match status" value="1"/>
</dbReference>
<proteinExistence type="predicted"/>
<dbReference type="InterPro" id="IPR053212">
    <property type="entry name" value="DHP_3-monooxygenase"/>
</dbReference>
<organism evidence="2 3">
    <name type="scientific">Dovyalis caffra</name>
    <dbReference type="NCBI Taxonomy" id="77055"/>
    <lineage>
        <taxon>Eukaryota</taxon>
        <taxon>Viridiplantae</taxon>
        <taxon>Streptophyta</taxon>
        <taxon>Embryophyta</taxon>
        <taxon>Tracheophyta</taxon>
        <taxon>Spermatophyta</taxon>
        <taxon>Magnoliopsida</taxon>
        <taxon>eudicotyledons</taxon>
        <taxon>Gunneridae</taxon>
        <taxon>Pentapetalae</taxon>
        <taxon>rosids</taxon>
        <taxon>fabids</taxon>
        <taxon>Malpighiales</taxon>
        <taxon>Salicaceae</taxon>
        <taxon>Flacourtieae</taxon>
        <taxon>Dovyalis</taxon>
    </lineage>
</organism>
<dbReference type="AlphaFoldDB" id="A0AAV1SNN6"/>